<sequence length="92" mass="10122">MDRAGGIMGKVPIIIGWASVIRDWLSDKIMWFRYGTNRVPDRFPRKAHGNQQRIVGSSTSGVSLFQSASAIQLSHIQDTVTVTEIGALDHIG</sequence>
<protein>
    <submittedName>
        <fullName evidence="1">Uncharacterized protein</fullName>
    </submittedName>
</protein>
<accession>A0A451ACE7</accession>
<evidence type="ECO:0000313" key="1">
    <source>
        <dbReference type="EMBL" id="VFK63674.1"/>
    </source>
</evidence>
<reference evidence="1" key="1">
    <citation type="submission" date="2019-02" db="EMBL/GenBank/DDBJ databases">
        <authorList>
            <person name="Gruber-Vodicka R. H."/>
            <person name="Seah K. B. B."/>
        </authorList>
    </citation>
    <scope>NUCLEOTIDE SEQUENCE</scope>
    <source>
        <strain evidence="1">BECK_BZ126</strain>
    </source>
</reference>
<proteinExistence type="predicted"/>
<organism evidence="1">
    <name type="scientific">Candidatus Kentrum sp. TC</name>
    <dbReference type="NCBI Taxonomy" id="2126339"/>
    <lineage>
        <taxon>Bacteria</taxon>
        <taxon>Pseudomonadati</taxon>
        <taxon>Pseudomonadota</taxon>
        <taxon>Gammaproteobacteria</taxon>
        <taxon>Candidatus Kentrum</taxon>
    </lineage>
</organism>
<dbReference type="AlphaFoldDB" id="A0A451ACE7"/>
<gene>
    <name evidence="1" type="ORF">BECKTC1821F_GA0114240_11033</name>
</gene>
<name>A0A451ACE7_9GAMM</name>
<dbReference type="EMBL" id="CAADFW010000103">
    <property type="protein sequence ID" value="VFK63674.1"/>
    <property type="molecule type" value="Genomic_DNA"/>
</dbReference>